<dbReference type="RefSeq" id="WP_068447324.1">
    <property type="nucleotide sequence ID" value="NZ_CANKUV010000001.1"/>
</dbReference>
<dbReference type="EMBL" id="LVWE01000002">
    <property type="protein sequence ID" value="OAD46597.1"/>
    <property type="molecule type" value="Genomic_DNA"/>
</dbReference>
<sequence length="125" mass="14403">MNDNYTVLAVFEYSTEAHVTKSKLDSEGFDTMLMDEKTIDSDPLMSNAIGGVKLLVHKDDFEKAVTIYNEIRIYQKDKNGNAIFCPNCNTTQILIAPLTRKNIFYMLFPFFEKTRHICNNCKTVF</sequence>
<comment type="caution">
    <text evidence="1">The sequence shown here is derived from an EMBL/GenBank/DDBJ whole genome shotgun (WGS) entry which is preliminary data.</text>
</comment>
<dbReference type="Proteomes" id="UP000076923">
    <property type="component" value="Unassembled WGS sequence"/>
</dbReference>
<gene>
    <name evidence="1" type="ORF">LPB303_01265</name>
</gene>
<protein>
    <recommendedName>
        <fullName evidence="3">DUF2007 domain-containing protein</fullName>
    </recommendedName>
</protein>
<accession>A0A176TFA3</accession>
<keyword evidence="2" id="KW-1185">Reference proteome</keyword>
<reference evidence="1 2" key="1">
    <citation type="submission" date="2016-02" db="EMBL/GenBank/DDBJ databases">
        <title>Draft genome sequence of Polaribacter atrinae KACC17473.</title>
        <authorList>
            <person name="Shin S.-K."/>
            <person name="Yi H."/>
        </authorList>
    </citation>
    <scope>NUCLEOTIDE SEQUENCE [LARGE SCALE GENOMIC DNA]</scope>
    <source>
        <strain evidence="1 2">KACC 17473</strain>
    </source>
</reference>
<evidence type="ECO:0000313" key="1">
    <source>
        <dbReference type="EMBL" id="OAD46597.1"/>
    </source>
</evidence>
<dbReference type="OrthoDB" id="8480302at2"/>
<name>A0A176TFA3_9FLAO</name>
<evidence type="ECO:0000313" key="2">
    <source>
        <dbReference type="Proteomes" id="UP000076923"/>
    </source>
</evidence>
<dbReference type="STRING" id="1333662.LPB303_01265"/>
<proteinExistence type="predicted"/>
<evidence type="ECO:0008006" key="3">
    <source>
        <dbReference type="Google" id="ProtNLM"/>
    </source>
</evidence>
<dbReference type="AlphaFoldDB" id="A0A176TFA3"/>
<organism evidence="1 2">
    <name type="scientific">Polaribacter atrinae</name>
    <dbReference type="NCBI Taxonomy" id="1333662"/>
    <lineage>
        <taxon>Bacteria</taxon>
        <taxon>Pseudomonadati</taxon>
        <taxon>Bacteroidota</taxon>
        <taxon>Flavobacteriia</taxon>
        <taxon>Flavobacteriales</taxon>
        <taxon>Flavobacteriaceae</taxon>
    </lineage>
</organism>